<dbReference type="EMBL" id="LGTL01000004">
    <property type="protein sequence ID" value="KPA82971.1"/>
    <property type="molecule type" value="Genomic_DNA"/>
</dbReference>
<proteinExistence type="predicted"/>
<dbReference type="RefSeq" id="XP_015661411.1">
    <property type="nucleotide sequence ID" value="XM_015799809.1"/>
</dbReference>
<keyword evidence="2" id="KW-1185">Reference proteome</keyword>
<dbReference type="OrthoDB" id="272779at2759"/>
<protein>
    <recommendedName>
        <fullName evidence="3">Leucine-rich repeat protein</fullName>
    </recommendedName>
</protein>
<dbReference type="AlphaFoldDB" id="A0A0N0DXH9"/>
<reference evidence="1 2" key="1">
    <citation type="submission" date="2015-07" db="EMBL/GenBank/DDBJ databases">
        <title>High-quality genome of monoxenous trypanosomatid Leptomonas pyrrhocoris.</title>
        <authorList>
            <person name="Flegontov P."/>
            <person name="Butenko A."/>
            <person name="Firsov S."/>
            <person name="Vlcek C."/>
            <person name="Logacheva M.D."/>
            <person name="Field M."/>
            <person name="Filatov D."/>
            <person name="Flegontova O."/>
            <person name="Gerasimov E."/>
            <person name="Jackson A.P."/>
            <person name="Kelly S."/>
            <person name="Opperdoes F."/>
            <person name="O'Reilly A."/>
            <person name="Votypka J."/>
            <person name="Yurchenko V."/>
            <person name="Lukes J."/>
        </authorList>
    </citation>
    <scope>NUCLEOTIDE SEQUENCE [LARGE SCALE GENOMIC DNA]</scope>
    <source>
        <strain evidence="1">H10</strain>
    </source>
</reference>
<comment type="caution">
    <text evidence="1">The sequence shown here is derived from an EMBL/GenBank/DDBJ whole genome shotgun (WGS) entry which is preliminary data.</text>
</comment>
<sequence length="431" mass="48426">MKRMDQNGVDAVTDYVVSFGVAAVIYTWCATHPQSYKAVMRSSARQKLAESGQDMYCLPDYDARSNTCSCCIRVEPGGFFLNDFRPPVPRWIAVWQARLICRLFGNTAEIRVVDLVTLSLAALLKEWDGTAVRVRSVTSKRRFTACVAQHQRVSGRLYDALSELQELQLLPSPFEDSSLAVVAHLPSLQRILADACRIEYLAPLRCLYHLQELQIAQTQIRDRELLILAELPLLMTLDISACSQLSSLDALSRSPSLRVLHAANCERLVRVSQLSSISTLRLLDLSENVLLPSEFGSLLTQRPLQLQTGYFMHLRWPREDPANVQRVLSAATHLHLSYCTLPNIHWLCGAHDLEQLYLNHSNVTAADVHQLAPHLPFLHVLSLSYCEHLKTNLDFVPSLLQLGILTLSRSSLSVSASELETFRRSLTVTLL</sequence>
<evidence type="ECO:0000313" key="1">
    <source>
        <dbReference type="EMBL" id="KPA82972.1"/>
    </source>
</evidence>
<dbReference type="Gene3D" id="3.80.10.10">
    <property type="entry name" value="Ribonuclease Inhibitor"/>
    <property type="match status" value="2"/>
</dbReference>
<dbReference type="RefSeq" id="XP_015661410.1">
    <property type="nucleotide sequence ID" value="XM_015799808.1"/>
</dbReference>
<dbReference type="OMA" id="PNIRWLC"/>
<dbReference type="VEuPathDB" id="TriTrypDB:LpyrH10_04_2640"/>
<evidence type="ECO:0008006" key="3">
    <source>
        <dbReference type="Google" id="ProtNLM"/>
    </source>
</evidence>
<organism evidence="1 2">
    <name type="scientific">Leptomonas pyrrhocoris</name>
    <name type="common">Firebug parasite</name>
    <dbReference type="NCBI Taxonomy" id="157538"/>
    <lineage>
        <taxon>Eukaryota</taxon>
        <taxon>Discoba</taxon>
        <taxon>Euglenozoa</taxon>
        <taxon>Kinetoplastea</taxon>
        <taxon>Metakinetoplastina</taxon>
        <taxon>Trypanosomatida</taxon>
        <taxon>Trypanosomatidae</taxon>
        <taxon>Leishmaniinae</taxon>
        <taxon>Leptomonas</taxon>
    </lineage>
</organism>
<gene>
    <name evidence="1" type="ORF">ABB37_02714</name>
</gene>
<name>A0A0N0DXH9_LEPPY</name>
<dbReference type="EMBL" id="LGTL01000004">
    <property type="protein sequence ID" value="KPA82972.1"/>
    <property type="molecule type" value="Genomic_DNA"/>
</dbReference>
<dbReference type="Proteomes" id="UP000037923">
    <property type="component" value="Unassembled WGS sequence"/>
</dbReference>
<dbReference type="GeneID" id="26903005"/>
<accession>A0A0N0DXH9</accession>
<evidence type="ECO:0000313" key="2">
    <source>
        <dbReference type="Proteomes" id="UP000037923"/>
    </source>
</evidence>
<dbReference type="SUPFAM" id="SSF52047">
    <property type="entry name" value="RNI-like"/>
    <property type="match status" value="1"/>
</dbReference>
<dbReference type="InterPro" id="IPR032675">
    <property type="entry name" value="LRR_dom_sf"/>
</dbReference>